<dbReference type="EMBL" id="LXQA010393928">
    <property type="protein sequence ID" value="MCI48967.1"/>
    <property type="molecule type" value="Genomic_DNA"/>
</dbReference>
<dbReference type="AlphaFoldDB" id="A0A392SKJ5"/>
<dbReference type="Proteomes" id="UP000265520">
    <property type="component" value="Unassembled WGS sequence"/>
</dbReference>
<evidence type="ECO:0000313" key="2">
    <source>
        <dbReference type="Proteomes" id="UP000265520"/>
    </source>
</evidence>
<accession>A0A392SKJ5</accession>
<organism evidence="1 2">
    <name type="scientific">Trifolium medium</name>
    <dbReference type="NCBI Taxonomy" id="97028"/>
    <lineage>
        <taxon>Eukaryota</taxon>
        <taxon>Viridiplantae</taxon>
        <taxon>Streptophyta</taxon>
        <taxon>Embryophyta</taxon>
        <taxon>Tracheophyta</taxon>
        <taxon>Spermatophyta</taxon>
        <taxon>Magnoliopsida</taxon>
        <taxon>eudicotyledons</taxon>
        <taxon>Gunneridae</taxon>
        <taxon>Pentapetalae</taxon>
        <taxon>rosids</taxon>
        <taxon>fabids</taxon>
        <taxon>Fabales</taxon>
        <taxon>Fabaceae</taxon>
        <taxon>Papilionoideae</taxon>
        <taxon>50 kb inversion clade</taxon>
        <taxon>NPAAA clade</taxon>
        <taxon>Hologalegina</taxon>
        <taxon>IRL clade</taxon>
        <taxon>Trifolieae</taxon>
        <taxon>Trifolium</taxon>
    </lineage>
</organism>
<name>A0A392SKJ5_9FABA</name>
<keyword evidence="2" id="KW-1185">Reference proteome</keyword>
<feature type="non-terminal residue" evidence="1">
    <location>
        <position position="1"/>
    </location>
</feature>
<comment type="caution">
    <text evidence="1">The sequence shown here is derived from an EMBL/GenBank/DDBJ whole genome shotgun (WGS) entry which is preliminary data.</text>
</comment>
<evidence type="ECO:0000313" key="1">
    <source>
        <dbReference type="EMBL" id="MCI48967.1"/>
    </source>
</evidence>
<sequence length="54" mass="6156">KLDCIILTHRLCLYSLVKLSNHLGRNSNTTTLLRPQKQPPPMAITNQVSIHTEF</sequence>
<proteinExistence type="predicted"/>
<protein>
    <submittedName>
        <fullName evidence="1">Uncharacterized protein</fullName>
    </submittedName>
</protein>
<reference evidence="1 2" key="1">
    <citation type="journal article" date="2018" name="Front. Plant Sci.">
        <title>Red Clover (Trifolium pratense) and Zigzag Clover (T. medium) - A Picture of Genomic Similarities and Differences.</title>
        <authorList>
            <person name="Dluhosova J."/>
            <person name="Istvanek J."/>
            <person name="Nedelnik J."/>
            <person name="Repkova J."/>
        </authorList>
    </citation>
    <scope>NUCLEOTIDE SEQUENCE [LARGE SCALE GENOMIC DNA]</scope>
    <source>
        <strain evidence="2">cv. 10/8</strain>
        <tissue evidence="1">Leaf</tissue>
    </source>
</reference>